<dbReference type="EMBL" id="JAWXYC010000004">
    <property type="protein sequence ID" value="MDX5954993.1"/>
    <property type="molecule type" value="Genomic_DNA"/>
</dbReference>
<dbReference type="Proteomes" id="UP001277471">
    <property type="component" value="Unassembled WGS sequence"/>
</dbReference>
<evidence type="ECO:0000313" key="3">
    <source>
        <dbReference type="Proteomes" id="UP000298774"/>
    </source>
</evidence>
<dbReference type="InterPro" id="IPR026350">
    <property type="entry name" value="GxxExxY"/>
</dbReference>
<evidence type="ECO:0000313" key="1">
    <source>
        <dbReference type="EMBL" id="MDX5954993.1"/>
    </source>
</evidence>
<dbReference type="RefSeq" id="WP_035671116.1">
    <property type="nucleotide sequence ID" value="NZ_CP012914.1"/>
</dbReference>
<protein>
    <submittedName>
        <fullName evidence="2">GxxExxY protein</fullName>
    </submittedName>
</protein>
<sequence>MRVTLDRDLDALTERIIGAAFEVFNTLGQGFVEAVYKKALLCELRERGLDAEHEVPFQIGYKGSNVGTYFADIVVARRVTVELKVADALAQPHKRQVINYLRASGLPVGLLFNFGGSSLTFSRVLP</sequence>
<accession>A0A0P0F851</accession>
<dbReference type="AlphaFoldDB" id="A0A0P0F851"/>
<dbReference type="GeneID" id="56452137"/>
<dbReference type="NCBIfam" id="TIGR04256">
    <property type="entry name" value="GxxExxY"/>
    <property type="match status" value="1"/>
</dbReference>
<organism evidence="2 3">
    <name type="scientific">Azospirillum brasilense</name>
    <dbReference type="NCBI Taxonomy" id="192"/>
    <lineage>
        <taxon>Bacteria</taxon>
        <taxon>Pseudomonadati</taxon>
        <taxon>Pseudomonadota</taxon>
        <taxon>Alphaproteobacteria</taxon>
        <taxon>Rhodospirillales</taxon>
        <taxon>Azospirillaceae</taxon>
        <taxon>Azospirillum</taxon>
    </lineage>
</organism>
<name>A0A0P0F851_AZOBR</name>
<dbReference type="EMBL" id="CP032339">
    <property type="protein sequence ID" value="QCO08772.1"/>
    <property type="molecule type" value="Genomic_DNA"/>
</dbReference>
<evidence type="ECO:0000313" key="2">
    <source>
        <dbReference type="EMBL" id="QCO08772.1"/>
    </source>
</evidence>
<dbReference type="KEGG" id="abf:AMK58_12535"/>
<proteinExistence type="predicted"/>
<keyword evidence="4" id="KW-1185">Reference proteome</keyword>
<dbReference type="Proteomes" id="UP000298774">
    <property type="component" value="Chromosome"/>
</dbReference>
<evidence type="ECO:0000313" key="4">
    <source>
        <dbReference type="Proteomes" id="UP001277471"/>
    </source>
</evidence>
<gene>
    <name evidence="2" type="ORF">D3868_06755</name>
    <name evidence="1" type="ORF">SIM66_27870</name>
</gene>
<reference evidence="2 3" key="1">
    <citation type="submission" date="2018-09" db="EMBL/GenBank/DDBJ databases">
        <title>Whole genome based analysis of evolution and adaptive divergence in Indian and Brazilian strains of Azospirillum brasilense.</title>
        <authorList>
            <person name="Singh C."/>
            <person name="Tripathi A.K."/>
        </authorList>
    </citation>
    <scope>NUCLEOTIDE SEQUENCE [LARGE SCALE GENOMIC DNA]</scope>
    <source>
        <strain evidence="2 3">MTCC4038</strain>
    </source>
</reference>
<dbReference type="Pfam" id="PF13366">
    <property type="entry name" value="PDDEXK_3"/>
    <property type="match status" value="1"/>
</dbReference>
<reference evidence="1 4" key="2">
    <citation type="submission" date="2023-11" db="EMBL/GenBank/DDBJ databases">
        <title>MicrobeMod: A computational toolkit for identifying prokaryotic methylation and restriction-modification with nanopore sequencing.</title>
        <authorList>
            <person name="Crits-Christoph A."/>
            <person name="Kang S.C."/>
            <person name="Lee H."/>
            <person name="Ostrov N."/>
        </authorList>
    </citation>
    <scope>NUCLEOTIDE SEQUENCE [LARGE SCALE GENOMIC DNA]</scope>
    <source>
        <strain evidence="1 4">ATCC 29145</strain>
    </source>
</reference>